<dbReference type="GO" id="GO:0046854">
    <property type="term" value="P:phosphatidylinositol phosphate biosynthetic process"/>
    <property type="evidence" value="ECO:0007669"/>
    <property type="project" value="TreeGrafter"/>
</dbReference>
<feature type="compositionally biased region" description="Low complexity" evidence="4">
    <location>
        <begin position="268"/>
        <end position="300"/>
    </location>
</feature>
<evidence type="ECO:0000256" key="3">
    <source>
        <dbReference type="PROSITE-ProRule" id="PRU00781"/>
    </source>
</evidence>
<protein>
    <submittedName>
        <fullName evidence="7">PIPK domain-containing protein</fullName>
    </submittedName>
</protein>
<evidence type="ECO:0000313" key="7">
    <source>
        <dbReference type="WBParaSite" id="maker-unitig_28767-snap-gene-0.2-mRNA-1"/>
    </source>
</evidence>
<keyword evidence="3" id="KW-0418">Kinase</keyword>
<feature type="region of interest" description="Disordered" evidence="4">
    <location>
        <begin position="268"/>
        <end position="339"/>
    </location>
</feature>
<keyword evidence="1 3" id="KW-0547">Nucleotide-binding</keyword>
<proteinExistence type="predicted"/>
<dbReference type="WBParaSite" id="maker-unitig_28767-snap-gene-0.2-mRNA-1">
    <property type="protein sequence ID" value="maker-unitig_28767-snap-gene-0.2-mRNA-1"/>
    <property type="gene ID" value="maker-unitig_28767-snap-gene-0.2"/>
</dbReference>
<feature type="region of interest" description="Disordered" evidence="4">
    <location>
        <begin position="401"/>
        <end position="427"/>
    </location>
</feature>
<evidence type="ECO:0000256" key="1">
    <source>
        <dbReference type="ARBA" id="ARBA00022741"/>
    </source>
</evidence>
<dbReference type="SUPFAM" id="SSF56104">
    <property type="entry name" value="SAICAR synthase-like"/>
    <property type="match status" value="1"/>
</dbReference>
<keyword evidence="3" id="KW-0808">Transferase</keyword>
<dbReference type="Gene3D" id="3.30.810.10">
    <property type="entry name" value="2-Layer Sandwich"/>
    <property type="match status" value="1"/>
</dbReference>
<evidence type="ECO:0000256" key="4">
    <source>
        <dbReference type="SAM" id="MobiDB-lite"/>
    </source>
</evidence>
<dbReference type="InterPro" id="IPR027483">
    <property type="entry name" value="PInositol-4-P-4/5-kinase_C_sf"/>
</dbReference>
<dbReference type="InterPro" id="IPR027484">
    <property type="entry name" value="PInositol-4-P-5-kinase_N"/>
</dbReference>
<keyword evidence="6" id="KW-1185">Reference proteome</keyword>
<dbReference type="InterPro" id="IPR044769">
    <property type="entry name" value="PIKfyve_PIPKc"/>
</dbReference>
<sequence>TQRGQARCQQNAQLAVTDSYAAGDPRDLRRPNWSAHRLGFLRVCRLFRRWTTIAHPGRRRDLSRCTGDVSIIDFLDKLFLASKRNRICNEVSPRAQPGPSGAVTCCATCRLAEHTAAIRSGIWLRHTCRSSGLFRVHSCLFEIDCDATTAIVVPLDITRQLLESQVSRLTTSGYRLLADIQSIYVTHAYAQKDTVSRLNSIHSGCNAELRAFFDVDRLTAGPEAAAVAFSRKAVLFKQWLTALIDRWQGLLQEALMVESSATVPAQPAAAPAPAAAPSASAGTASTAASGTAAPVPAAAPESGVTPPAQSAGAESLEQQQQQQQMQRKSSRSVLAKRPASSHVPAVQTYFVPPMVSQPVCVYANDPSSIIAFALSSLKHQDFVRHSCLNLSGEVPSAAAGASAASHSRVPSDQAGGGACGTGSPPDVPTDHVKYNPAQRAIKIGNHAASVLDGNSIEQSLTSRPSSASLAGGHKKDIVEIEFIGGDLKIFCRVYHACKFHALRRDILPQGEAAFLHSISRSAVWATTGGKSRPFESDSLDVMTPHYCQYVQKRARSGLPCCLAKIVGMFFLAYSNPKCIGLQLKGTYVLMENLLYNCRIDRVFDLKGSERNRHLTDDGQTVLLDQNFADVSLEEPLFVRRPEWLVLQRALLCDTNFLRQHNIMDYSLILGLADDQVICGIVDYIRDFTIDKMVEYLWKKIQSEQLPTVINPQLYQERFLAAMSVNFIPVPGHWDTFNLYECNYDDE</sequence>
<organism evidence="6 7">
    <name type="scientific">Macrostomum lignano</name>
    <dbReference type="NCBI Taxonomy" id="282301"/>
    <lineage>
        <taxon>Eukaryota</taxon>
        <taxon>Metazoa</taxon>
        <taxon>Spiralia</taxon>
        <taxon>Lophotrochozoa</taxon>
        <taxon>Platyhelminthes</taxon>
        <taxon>Rhabditophora</taxon>
        <taxon>Macrostomorpha</taxon>
        <taxon>Macrostomida</taxon>
        <taxon>Macrostomidae</taxon>
        <taxon>Macrostomum</taxon>
    </lineage>
</organism>
<dbReference type="Pfam" id="PF01504">
    <property type="entry name" value="PIP5K"/>
    <property type="match status" value="1"/>
</dbReference>
<dbReference type="CDD" id="cd17300">
    <property type="entry name" value="PIPKc_PIKfyve"/>
    <property type="match status" value="1"/>
</dbReference>
<dbReference type="PANTHER" id="PTHR45748">
    <property type="entry name" value="1-PHOSPHATIDYLINOSITOL 3-PHOSPHATE 5-KINASE-RELATED"/>
    <property type="match status" value="1"/>
</dbReference>
<feature type="domain" description="PIPK" evidence="5">
    <location>
        <begin position="404"/>
        <end position="726"/>
    </location>
</feature>
<dbReference type="AlphaFoldDB" id="A0A1I8FC03"/>
<reference evidence="7" key="1">
    <citation type="submission" date="2016-11" db="UniProtKB">
        <authorList>
            <consortium name="WormBaseParasite"/>
        </authorList>
    </citation>
    <scope>IDENTIFICATION</scope>
</reference>
<evidence type="ECO:0000259" key="5">
    <source>
        <dbReference type="PROSITE" id="PS51455"/>
    </source>
</evidence>
<dbReference type="Proteomes" id="UP000095280">
    <property type="component" value="Unplaced"/>
</dbReference>
<dbReference type="PROSITE" id="PS51455">
    <property type="entry name" value="PIPK"/>
    <property type="match status" value="1"/>
</dbReference>
<evidence type="ECO:0000256" key="2">
    <source>
        <dbReference type="ARBA" id="ARBA00022840"/>
    </source>
</evidence>
<evidence type="ECO:0000313" key="6">
    <source>
        <dbReference type="Proteomes" id="UP000095280"/>
    </source>
</evidence>
<dbReference type="GO" id="GO:0010008">
    <property type="term" value="C:endosome membrane"/>
    <property type="evidence" value="ECO:0007669"/>
    <property type="project" value="TreeGrafter"/>
</dbReference>
<accession>A0A1I8FC03</accession>
<dbReference type="GO" id="GO:0000285">
    <property type="term" value="F:1-phosphatidylinositol-3-phosphate 5-kinase activity"/>
    <property type="evidence" value="ECO:0007669"/>
    <property type="project" value="InterPro"/>
</dbReference>
<keyword evidence="2 3" id="KW-0067">ATP-binding</keyword>
<name>A0A1I8FC03_9PLAT</name>
<dbReference type="Gene3D" id="3.30.800.10">
    <property type="entry name" value="Phosphatidylinositol Phosphate Kinase II Beta"/>
    <property type="match status" value="1"/>
</dbReference>
<dbReference type="InterPro" id="IPR002498">
    <property type="entry name" value="PInositol-4-P-4/5-kinase_core"/>
</dbReference>
<dbReference type="PANTHER" id="PTHR45748:SF7">
    <property type="entry name" value="1-PHOSPHATIDYLINOSITOL 3-PHOSPHATE 5-KINASE-RELATED"/>
    <property type="match status" value="1"/>
</dbReference>
<dbReference type="SMART" id="SM00330">
    <property type="entry name" value="PIPKc"/>
    <property type="match status" value="1"/>
</dbReference>
<dbReference type="GO" id="GO:0005524">
    <property type="term" value="F:ATP binding"/>
    <property type="evidence" value="ECO:0007669"/>
    <property type="project" value="UniProtKB-UniRule"/>
</dbReference>